<protein>
    <submittedName>
        <fullName evidence="2">Uncharacterized protein</fullName>
    </submittedName>
</protein>
<dbReference type="Proteomes" id="UP000029556">
    <property type="component" value="Unassembled WGS sequence"/>
</dbReference>
<evidence type="ECO:0000313" key="3">
    <source>
        <dbReference type="Proteomes" id="UP000029556"/>
    </source>
</evidence>
<name>A0A095ZDX4_9BACT</name>
<accession>A0A095ZDX4</accession>
<evidence type="ECO:0000256" key="1">
    <source>
        <dbReference type="SAM" id="MobiDB-lite"/>
    </source>
</evidence>
<gene>
    <name evidence="2" type="ORF">HMPREF2137_12565</name>
</gene>
<evidence type="ECO:0000313" key="2">
    <source>
        <dbReference type="EMBL" id="KGF32955.1"/>
    </source>
</evidence>
<dbReference type="AlphaFoldDB" id="A0A095ZDX4"/>
<comment type="caution">
    <text evidence="2">The sequence shown here is derived from an EMBL/GenBank/DDBJ whole genome shotgun (WGS) entry which is preliminary data.</text>
</comment>
<sequence>MARKRFKNSAEVKAQIGRIQSYTHNTGVSAGKFFRAVGRVSSAVRSGNRANPFAPKERQQTNGYLLKQRTSRGAVSG</sequence>
<organism evidence="2 3">
    <name type="scientific">Hoylesella buccalis DNF00853</name>
    <dbReference type="NCBI Taxonomy" id="1401074"/>
    <lineage>
        <taxon>Bacteria</taxon>
        <taxon>Pseudomonadati</taxon>
        <taxon>Bacteroidota</taxon>
        <taxon>Bacteroidia</taxon>
        <taxon>Bacteroidales</taxon>
        <taxon>Prevotellaceae</taxon>
        <taxon>Hoylesella</taxon>
    </lineage>
</organism>
<feature type="region of interest" description="Disordered" evidence="1">
    <location>
        <begin position="46"/>
        <end position="77"/>
    </location>
</feature>
<dbReference type="EMBL" id="JRNN01000096">
    <property type="protein sequence ID" value="KGF32955.1"/>
    <property type="molecule type" value="Genomic_DNA"/>
</dbReference>
<dbReference type="OrthoDB" id="9949525at2"/>
<proteinExistence type="predicted"/>
<dbReference type="RefSeq" id="WP_036875041.1">
    <property type="nucleotide sequence ID" value="NZ_JRNN01000096.1"/>
</dbReference>
<reference evidence="2 3" key="1">
    <citation type="submission" date="2014-07" db="EMBL/GenBank/DDBJ databases">
        <authorList>
            <person name="McCorrison J."/>
            <person name="Sanka R."/>
            <person name="Torralba M."/>
            <person name="Gillis M."/>
            <person name="Haft D.H."/>
            <person name="Methe B."/>
            <person name="Sutton G."/>
            <person name="Nelson K.E."/>
        </authorList>
    </citation>
    <scope>NUCLEOTIDE SEQUENCE [LARGE SCALE GENOMIC DNA]</scope>
    <source>
        <strain evidence="2 3">DNF00853</strain>
    </source>
</reference>